<accession>A0ACD3Z6D9</accession>
<evidence type="ECO:0000313" key="2">
    <source>
        <dbReference type="Proteomes" id="UP000830768"/>
    </source>
</evidence>
<name>A0ACD3Z6D9_FUSSC</name>
<sequence>MASMPLPDFWSDYTSSFADADSRYFPSSTFNLMTPEEARTALQMDHRKPTGAADSISKSRVRKPIPRTPAAQWNRTMLRELQNILDRNPEVDLQSCFKPTYLRKLTMLKNPPLPQPQNDDSSVPKHRAIRSRLNLKDQATIIAGLSTEVEALLQSGRSLSETLVDLLENGELLFEGAGGSIMVFKLNENIAVKITTKVVATTEQRSLLYLREHLPNFPAPRPHGLVSLGNTYLLFTTFIPGRDLEKVWPQLNHSEKQVISDQLESLFLQLRSLSCPVNTPLGGIGGEGCKDLRRGIRINADPIMNENEFQDFIFSGSKTASSLYAGMLRNMMPKSLTKVVFTHGDVRPANIMVERVNGDAWEVMCIIDWEASGYYPEYWECIKAMNNLTPRDKSDWYQYLPSVISPNRYATHWLVDRVWDPSMVNSWG</sequence>
<organism evidence="1 2">
    <name type="scientific">Fusarium solani subsp. cucurbitae</name>
    <name type="common">Neocosmosporum cucurbitae</name>
    <dbReference type="NCBI Taxonomy" id="2747967"/>
    <lineage>
        <taxon>Eukaryota</taxon>
        <taxon>Fungi</taxon>
        <taxon>Dikarya</taxon>
        <taxon>Ascomycota</taxon>
        <taxon>Pezizomycotina</taxon>
        <taxon>Sordariomycetes</taxon>
        <taxon>Hypocreomycetidae</taxon>
        <taxon>Hypocreales</taxon>
        <taxon>Nectriaceae</taxon>
        <taxon>Fusarium</taxon>
        <taxon>Fusarium solani species complex</taxon>
    </lineage>
</organism>
<dbReference type="Proteomes" id="UP000830768">
    <property type="component" value="Chromosome 6"/>
</dbReference>
<keyword evidence="2" id="KW-1185">Reference proteome</keyword>
<proteinExistence type="predicted"/>
<gene>
    <name evidence="1" type="ORF">LCI18_007578</name>
</gene>
<protein>
    <submittedName>
        <fullName evidence="1">Uncharacterized protein</fullName>
    </submittedName>
</protein>
<evidence type="ECO:0000313" key="1">
    <source>
        <dbReference type="EMBL" id="UPK96643.1"/>
    </source>
</evidence>
<dbReference type="EMBL" id="CP090035">
    <property type="protein sequence ID" value="UPK96643.1"/>
    <property type="molecule type" value="Genomic_DNA"/>
</dbReference>
<reference evidence="1" key="1">
    <citation type="submission" date="2021-11" db="EMBL/GenBank/DDBJ databases">
        <title>Fusarium solani-melongenae Genome sequencing and assembly.</title>
        <authorList>
            <person name="Xie S."/>
            <person name="Huang L."/>
            <person name="Zhang X."/>
        </authorList>
    </citation>
    <scope>NUCLEOTIDE SEQUENCE</scope>
    <source>
        <strain evidence="1">CRI 24-3</strain>
    </source>
</reference>